<reference evidence="3" key="1">
    <citation type="submission" date="2024-07" db="EMBL/GenBank/DDBJ databases">
        <title>Two chromosome-level genome assemblies of Korean endemic species Abeliophyllum distichum and Forsythia ovata (Oleaceae).</title>
        <authorList>
            <person name="Jang H."/>
        </authorList>
    </citation>
    <scope>NUCLEOTIDE SEQUENCE [LARGE SCALE GENOMIC DNA]</scope>
</reference>
<name>A0ABD1RNQ6_9LAMI</name>
<gene>
    <name evidence="2" type="ORF">Fot_43331</name>
</gene>
<dbReference type="InterPro" id="IPR025422">
    <property type="entry name" value="TGA_domain"/>
</dbReference>
<dbReference type="PANTHER" id="PTHR46354">
    <property type="entry name" value="DOG1 DOMAIN-CONTAINING PROTEIN"/>
    <property type="match status" value="1"/>
</dbReference>
<keyword evidence="3" id="KW-1185">Reference proteome</keyword>
<dbReference type="PROSITE" id="PS51806">
    <property type="entry name" value="DOG1"/>
    <property type="match status" value="1"/>
</dbReference>
<dbReference type="InterPro" id="IPR051886">
    <property type="entry name" value="Seed_Dev/Stress_Resp_Reg"/>
</dbReference>
<dbReference type="Pfam" id="PF14144">
    <property type="entry name" value="DOG1"/>
    <property type="match status" value="1"/>
</dbReference>
<feature type="domain" description="DOG1" evidence="1">
    <location>
        <begin position="130"/>
        <end position="377"/>
    </location>
</feature>
<comment type="caution">
    <text evidence="2">The sequence shown here is derived from an EMBL/GenBank/DDBJ whole genome shotgun (WGS) entry which is preliminary data.</text>
</comment>
<evidence type="ECO:0000313" key="2">
    <source>
        <dbReference type="EMBL" id="KAL2490039.1"/>
    </source>
</evidence>
<proteinExistence type="predicted"/>
<dbReference type="PANTHER" id="PTHR46354:SF9">
    <property type="entry name" value="PROTEIN INAPERTURATE POLLEN1"/>
    <property type="match status" value="1"/>
</dbReference>
<sequence length="384" mass="43972">MEIIIIIHNQLPGFWAIGEDFSSLFNRSKKSRRKHAKGDRRGTPFRRLITNDIWEGHGCSSRSRVRVIIVMFVRFLFINCMGALQFTAPDELDPVNALRETGNLLTKTQSTVKSLRKMLKAALFGRKKTSRPFKEFYNDWFATLNTTLLPGLRRSLSPVFLSPVILSTQVEIMHHHFRSYYDALDQAAAVDVARCLFPEWRNSLERPFLWLGDLHPYLFTNLLRSFIVDQEPVDENVSKYYGSGEFLDKSWHVAMAWKNPSKTLTTKVDKIECGLRLMVPALAARWRNAQAAFVENMGANWGRCEGRKEVIKAAMGEAVAAEMEEMLGVFVDANRLRRSILADIMSATDLYQAALFLEALAQFLVGFRDHKLLNEFEKCKIAIN</sequence>
<organism evidence="2 3">
    <name type="scientific">Forsythia ovata</name>
    <dbReference type="NCBI Taxonomy" id="205694"/>
    <lineage>
        <taxon>Eukaryota</taxon>
        <taxon>Viridiplantae</taxon>
        <taxon>Streptophyta</taxon>
        <taxon>Embryophyta</taxon>
        <taxon>Tracheophyta</taxon>
        <taxon>Spermatophyta</taxon>
        <taxon>Magnoliopsida</taxon>
        <taxon>eudicotyledons</taxon>
        <taxon>Gunneridae</taxon>
        <taxon>Pentapetalae</taxon>
        <taxon>asterids</taxon>
        <taxon>lamiids</taxon>
        <taxon>Lamiales</taxon>
        <taxon>Oleaceae</taxon>
        <taxon>Forsythieae</taxon>
        <taxon>Forsythia</taxon>
    </lineage>
</organism>
<evidence type="ECO:0000259" key="1">
    <source>
        <dbReference type="PROSITE" id="PS51806"/>
    </source>
</evidence>
<dbReference type="EMBL" id="JBFOLJ010000012">
    <property type="protein sequence ID" value="KAL2490039.1"/>
    <property type="molecule type" value="Genomic_DNA"/>
</dbReference>
<dbReference type="AlphaFoldDB" id="A0ABD1RNQ6"/>
<dbReference type="Proteomes" id="UP001604277">
    <property type="component" value="Unassembled WGS sequence"/>
</dbReference>
<accession>A0ABD1RNQ6</accession>
<protein>
    <submittedName>
        <fullName evidence="2">DOG1 domain-containing protein</fullName>
    </submittedName>
</protein>
<evidence type="ECO:0000313" key="3">
    <source>
        <dbReference type="Proteomes" id="UP001604277"/>
    </source>
</evidence>